<dbReference type="PANTHER" id="PTHR30085:SF6">
    <property type="entry name" value="ABC TRANSPORTER GLUTAMINE-BINDING PROTEIN GLNH"/>
    <property type="match status" value="1"/>
</dbReference>
<name>A0ABW0NDR5_9BURK</name>
<keyword evidence="2" id="KW-0813">Transport</keyword>
<proteinExistence type="inferred from homology"/>
<keyword evidence="3 4" id="KW-0732">Signal</keyword>
<comment type="similarity">
    <text evidence="1">Belongs to the bacterial solute-binding protein 3 family.</text>
</comment>
<evidence type="ECO:0000256" key="2">
    <source>
        <dbReference type="ARBA" id="ARBA00022448"/>
    </source>
</evidence>
<keyword evidence="7" id="KW-1185">Reference proteome</keyword>
<dbReference type="InterPro" id="IPR001638">
    <property type="entry name" value="Solute-binding_3/MltF_N"/>
</dbReference>
<dbReference type="Proteomes" id="UP001596037">
    <property type="component" value="Unassembled WGS sequence"/>
</dbReference>
<evidence type="ECO:0000256" key="4">
    <source>
        <dbReference type="SAM" id="SignalP"/>
    </source>
</evidence>
<dbReference type="SMART" id="SM00062">
    <property type="entry name" value="PBPb"/>
    <property type="match status" value="1"/>
</dbReference>
<feature type="signal peptide" evidence="4">
    <location>
        <begin position="1"/>
        <end position="28"/>
    </location>
</feature>
<evidence type="ECO:0000313" key="6">
    <source>
        <dbReference type="EMBL" id="MFC5498079.1"/>
    </source>
</evidence>
<comment type="caution">
    <text evidence="6">The sequence shown here is derived from an EMBL/GenBank/DDBJ whole genome shotgun (WGS) entry which is preliminary data.</text>
</comment>
<dbReference type="PANTHER" id="PTHR30085">
    <property type="entry name" value="AMINO ACID ABC TRANSPORTER PERMEASE"/>
    <property type="match status" value="1"/>
</dbReference>
<accession>A0ABW0NDR5</accession>
<evidence type="ECO:0000256" key="1">
    <source>
        <dbReference type="ARBA" id="ARBA00010333"/>
    </source>
</evidence>
<reference evidence="7" key="1">
    <citation type="journal article" date="2019" name="Int. J. Syst. Evol. Microbiol.">
        <title>The Global Catalogue of Microorganisms (GCM) 10K type strain sequencing project: providing services to taxonomists for standard genome sequencing and annotation.</title>
        <authorList>
            <consortium name="The Broad Institute Genomics Platform"/>
            <consortium name="The Broad Institute Genome Sequencing Center for Infectious Disease"/>
            <person name="Wu L."/>
            <person name="Ma J."/>
        </authorList>
    </citation>
    <scope>NUCLEOTIDE SEQUENCE [LARGE SCALE GENOMIC DNA]</scope>
    <source>
        <strain evidence="7">CCUG 57401</strain>
    </source>
</reference>
<evidence type="ECO:0000256" key="3">
    <source>
        <dbReference type="ARBA" id="ARBA00022729"/>
    </source>
</evidence>
<feature type="domain" description="Solute-binding protein family 3/N-terminal" evidence="5">
    <location>
        <begin position="39"/>
        <end position="262"/>
    </location>
</feature>
<dbReference type="RefSeq" id="WP_376850142.1">
    <property type="nucleotide sequence ID" value="NZ_JBHSMF010000006.1"/>
</dbReference>
<evidence type="ECO:0000259" key="5">
    <source>
        <dbReference type="SMART" id="SM00062"/>
    </source>
</evidence>
<gene>
    <name evidence="6" type="ORF">ACFPOE_11085</name>
</gene>
<evidence type="ECO:0000313" key="7">
    <source>
        <dbReference type="Proteomes" id="UP001596037"/>
    </source>
</evidence>
<dbReference type="EMBL" id="JBHSMF010000006">
    <property type="protein sequence ID" value="MFC5498079.1"/>
    <property type="molecule type" value="Genomic_DNA"/>
</dbReference>
<dbReference type="Gene3D" id="3.40.190.10">
    <property type="entry name" value="Periplasmic binding protein-like II"/>
    <property type="match status" value="2"/>
</dbReference>
<sequence length="297" mass="32658">MSASLRRLLPCTLALAAALGCALPPAQATSLADIIRRGKLVVGVKKDVPLWGQLDPASGRIVGLEPDLAQLVAADLGVALELVGVLTAERVDAVTSGRVDMLIATLSDTPERRKQMDLVLPHYYSSGVNLLARKSENFRDWADLRNRRICGRRGAFYNRPVTVTYGADIVPLYSNEWANAALREGRCAALLYDDTAIAAMLQDPRWATDFAMPLKTIFSAPWAIALAPAERGGELEQRVSRLVASWHRSGKLRQLEQAWHIPQTKFLADMNSVWNRKEGSAWFCGDQATPRTPPECL</sequence>
<protein>
    <submittedName>
        <fullName evidence="6">Transporter substrate-binding domain-containing protein</fullName>
    </submittedName>
</protein>
<dbReference type="InterPro" id="IPR051455">
    <property type="entry name" value="Bact_solute-bind_prot3"/>
</dbReference>
<dbReference type="SUPFAM" id="SSF53850">
    <property type="entry name" value="Periplasmic binding protein-like II"/>
    <property type="match status" value="1"/>
</dbReference>
<organism evidence="6 7">
    <name type="scientific">Caenimonas terrae</name>
    <dbReference type="NCBI Taxonomy" id="696074"/>
    <lineage>
        <taxon>Bacteria</taxon>
        <taxon>Pseudomonadati</taxon>
        <taxon>Pseudomonadota</taxon>
        <taxon>Betaproteobacteria</taxon>
        <taxon>Burkholderiales</taxon>
        <taxon>Comamonadaceae</taxon>
        <taxon>Caenimonas</taxon>
    </lineage>
</organism>
<dbReference type="PROSITE" id="PS51257">
    <property type="entry name" value="PROKAR_LIPOPROTEIN"/>
    <property type="match status" value="1"/>
</dbReference>
<feature type="chain" id="PRO_5045417646" evidence="4">
    <location>
        <begin position="29"/>
        <end position="297"/>
    </location>
</feature>
<dbReference type="Pfam" id="PF00497">
    <property type="entry name" value="SBP_bac_3"/>
    <property type="match status" value="1"/>
</dbReference>